<name>A7WPW2_KARVE</name>
<feature type="region of interest" description="Disordered" evidence="1">
    <location>
        <begin position="1"/>
        <end position="28"/>
    </location>
</feature>
<evidence type="ECO:0000313" key="2">
    <source>
        <dbReference type="EMBL" id="ABV22280.1"/>
    </source>
</evidence>
<accession>A7WPW2</accession>
<reference evidence="2" key="1">
    <citation type="journal article" date="2007" name="Proc. Natl. Acad. Sci. U.S.A.">
        <title>Spliced leader RNA trans-splicing in dinoflagellates.</title>
        <authorList>
            <person name="Zhang H."/>
            <person name="Hou Y."/>
            <person name="Miranda L."/>
            <person name="Campbell D.A."/>
            <person name="Sturm N.R."/>
            <person name="Gaasterland T."/>
            <person name="Lin S."/>
        </authorList>
    </citation>
    <scope>NUCLEOTIDE SEQUENCE</scope>
    <source>
        <strain evidence="2">CCMP1975</strain>
    </source>
</reference>
<proteinExistence type="evidence at transcript level"/>
<evidence type="ECO:0000256" key="1">
    <source>
        <dbReference type="SAM" id="MobiDB-lite"/>
    </source>
</evidence>
<dbReference type="AlphaFoldDB" id="A7WPW2"/>
<feature type="compositionally biased region" description="Basic and acidic residues" evidence="1">
    <location>
        <begin position="19"/>
        <end position="28"/>
    </location>
</feature>
<dbReference type="EMBL" id="EF134166">
    <property type="protein sequence ID" value="ABV22280.1"/>
    <property type="molecule type" value="mRNA"/>
</dbReference>
<sequence length="74" mass="7716">MSGAPPSEADLQAKAGGLKKAETKEGGEFDEKSYKAAWDAAGGDCAKLTETLGLTETPKDYDGFIALCKAGKFK</sequence>
<organism evidence="2">
    <name type="scientific">Karlodinium veneficum</name>
    <name type="common">Dinoflagellate</name>
    <name type="synonym">Karlodinium micrum</name>
    <dbReference type="NCBI Taxonomy" id="407301"/>
    <lineage>
        <taxon>Eukaryota</taxon>
        <taxon>Sar</taxon>
        <taxon>Alveolata</taxon>
        <taxon>Dinophyceae</taxon>
        <taxon>Gymnodiniales</taxon>
        <taxon>Kareniaceae</taxon>
        <taxon>Karlodinium</taxon>
    </lineage>
</organism>
<protein>
    <submittedName>
        <fullName evidence="2">Uncharacterized protein</fullName>
    </submittedName>
</protein>